<evidence type="ECO:0000259" key="2">
    <source>
        <dbReference type="Pfam" id="PF00534"/>
    </source>
</evidence>
<evidence type="ECO:0000256" key="1">
    <source>
        <dbReference type="ARBA" id="ARBA00022679"/>
    </source>
</evidence>
<evidence type="ECO:0000313" key="4">
    <source>
        <dbReference type="Proteomes" id="UP001596305"/>
    </source>
</evidence>
<dbReference type="Pfam" id="PF00534">
    <property type="entry name" value="Glycos_transf_1"/>
    <property type="match status" value="1"/>
</dbReference>
<dbReference type="PANTHER" id="PTHR46401:SF2">
    <property type="entry name" value="GLYCOSYLTRANSFERASE WBBK-RELATED"/>
    <property type="match status" value="1"/>
</dbReference>
<keyword evidence="4" id="KW-1185">Reference proteome</keyword>
<dbReference type="SUPFAM" id="SSF53756">
    <property type="entry name" value="UDP-Glycosyltransferase/glycogen phosphorylase"/>
    <property type="match status" value="1"/>
</dbReference>
<dbReference type="RefSeq" id="WP_204807935.1">
    <property type="nucleotide sequence ID" value="NZ_BAAAIY010000003.1"/>
</dbReference>
<comment type="caution">
    <text evidence="3">The sequence shown here is derived from an EMBL/GenBank/DDBJ whole genome shotgun (WGS) entry which is preliminary data.</text>
</comment>
<name>A0ABW1X6P6_9CELL</name>
<protein>
    <submittedName>
        <fullName evidence="3">Glycosyltransferase</fullName>
        <ecNumber evidence="3">2.4.-.-</ecNumber>
    </submittedName>
</protein>
<gene>
    <name evidence="3" type="ORF">ACFP71_04880</name>
</gene>
<proteinExistence type="predicted"/>
<dbReference type="EMBL" id="JBHSTM010000003">
    <property type="protein sequence ID" value="MFC6424149.1"/>
    <property type="molecule type" value="Genomic_DNA"/>
</dbReference>
<accession>A0ABW1X6P6</accession>
<dbReference type="GO" id="GO:0016757">
    <property type="term" value="F:glycosyltransferase activity"/>
    <property type="evidence" value="ECO:0007669"/>
    <property type="project" value="UniProtKB-KW"/>
</dbReference>
<keyword evidence="1 3" id="KW-0808">Transferase</keyword>
<reference evidence="4" key="1">
    <citation type="journal article" date="2019" name="Int. J. Syst. Evol. Microbiol.">
        <title>The Global Catalogue of Microorganisms (GCM) 10K type strain sequencing project: providing services to taxonomists for standard genome sequencing and annotation.</title>
        <authorList>
            <consortium name="The Broad Institute Genomics Platform"/>
            <consortium name="The Broad Institute Genome Sequencing Center for Infectious Disease"/>
            <person name="Wu L."/>
            <person name="Ma J."/>
        </authorList>
    </citation>
    <scope>NUCLEOTIDE SEQUENCE [LARGE SCALE GENOMIC DNA]</scope>
    <source>
        <strain evidence="4">CCUG 47105</strain>
    </source>
</reference>
<keyword evidence="3" id="KW-0328">Glycosyltransferase</keyword>
<sequence length="444" mass="47961">MRIAWCTPFSEQSAIGRVSAIVAEELVRRPEVQIDIWQPVESTGRVWSGETYTIDLEDLSPLLEYDAVVYHLGNYAPNHLDIWKASEQVPGIVVLHDISLGGLFHQYLLDRGDYSDEIGRWYGHGVENLARRVLGGSGETPPWELDGGAAFSFLGLAARNARTVVVHSQFAAREVETSVLADVVVVGLPVEGAEPEDDIAAALPALIPEGIPLVLQAGIMNPNKRIDVVVEAFADVVSRRRAHLVVAGRAGGLSSSDVENLLAAQGIVDATVLDDPSDAMLAKLRANAAVAVVLREPCLEGASYALLESLVAGVPVVTVDDGSYAEVHGTFIQHVPTPPRAQSVSDAIVRSLDDAGQEVRESAQSFVAQGHTARDYADGIIEVVRRDRGVGPRLQLLDELTLRLRRMGLSENDDAVRRTAERVEFLYSRTPRILGEDVAPALSV</sequence>
<dbReference type="InterPro" id="IPR001296">
    <property type="entry name" value="Glyco_trans_1"/>
</dbReference>
<feature type="domain" description="Glycosyl transferase family 1" evidence="2">
    <location>
        <begin position="207"/>
        <end position="358"/>
    </location>
</feature>
<dbReference type="Gene3D" id="3.40.50.2000">
    <property type="entry name" value="Glycogen Phosphorylase B"/>
    <property type="match status" value="1"/>
</dbReference>
<organism evidence="3 4">
    <name type="scientific">Oerskovia paurometabola</name>
    <dbReference type="NCBI Taxonomy" id="162170"/>
    <lineage>
        <taxon>Bacteria</taxon>
        <taxon>Bacillati</taxon>
        <taxon>Actinomycetota</taxon>
        <taxon>Actinomycetes</taxon>
        <taxon>Micrococcales</taxon>
        <taxon>Cellulomonadaceae</taxon>
        <taxon>Oerskovia</taxon>
    </lineage>
</organism>
<dbReference type="PANTHER" id="PTHR46401">
    <property type="entry name" value="GLYCOSYLTRANSFERASE WBBK-RELATED"/>
    <property type="match status" value="1"/>
</dbReference>
<dbReference type="Proteomes" id="UP001596305">
    <property type="component" value="Unassembled WGS sequence"/>
</dbReference>
<dbReference type="EC" id="2.4.-.-" evidence="3"/>
<evidence type="ECO:0000313" key="3">
    <source>
        <dbReference type="EMBL" id="MFC6424149.1"/>
    </source>
</evidence>